<name>A0A396J6M0_MEDTR</name>
<evidence type="ECO:0000259" key="2">
    <source>
        <dbReference type="Pfam" id="PF07127"/>
    </source>
</evidence>
<dbReference type="Pfam" id="PF07127">
    <property type="entry name" value="Nodulin_late"/>
    <property type="match status" value="1"/>
</dbReference>
<dbReference type="InterPro" id="IPR009810">
    <property type="entry name" value="Nodulin_late_dom"/>
</dbReference>
<feature type="chain" id="PRO_5017224432" evidence="1">
    <location>
        <begin position="24"/>
        <end position="56"/>
    </location>
</feature>
<protein>
    <submittedName>
        <fullName evidence="3">Putative Late nodulin</fullName>
    </submittedName>
</protein>
<dbReference type="Gramene" id="rna9717">
    <property type="protein sequence ID" value="RHN73836.1"/>
    <property type="gene ID" value="gene9717"/>
</dbReference>
<gene>
    <name evidence="3" type="ORF">MtrunA17_Chr2g0302891</name>
</gene>
<evidence type="ECO:0000313" key="3">
    <source>
        <dbReference type="EMBL" id="RHN73836.1"/>
    </source>
</evidence>
<dbReference type="EMBL" id="PSQE01000002">
    <property type="protein sequence ID" value="RHN73836.1"/>
    <property type="molecule type" value="Genomic_DNA"/>
</dbReference>
<sequence length="56" mass="6508">MAKILKFVYIMILFISLFLVVYCEKECANDIDCYKIFLGPPLIPMKCIDGECKRIT</sequence>
<proteinExistence type="predicted"/>
<feature type="domain" description="Late nodulin" evidence="2">
    <location>
        <begin position="1"/>
        <end position="53"/>
    </location>
</feature>
<keyword evidence="1" id="KW-0732">Signal</keyword>
<reference evidence="3" key="1">
    <citation type="journal article" date="2018" name="Nat. Plants">
        <title>Whole-genome landscape of Medicago truncatula symbiotic genes.</title>
        <authorList>
            <person name="Pecrix Y."/>
            <person name="Gamas P."/>
            <person name="Carrere S."/>
        </authorList>
    </citation>
    <scope>NUCLEOTIDE SEQUENCE</scope>
    <source>
        <tissue evidence="3">Leaves</tissue>
    </source>
</reference>
<accession>A0A396J6M0</accession>
<dbReference type="GO" id="GO:0046872">
    <property type="term" value="F:metal ion binding"/>
    <property type="evidence" value="ECO:0007669"/>
    <property type="project" value="InterPro"/>
</dbReference>
<evidence type="ECO:0000256" key="1">
    <source>
        <dbReference type="SAM" id="SignalP"/>
    </source>
</evidence>
<organism evidence="3">
    <name type="scientific">Medicago truncatula</name>
    <name type="common">Barrel medic</name>
    <name type="synonym">Medicago tribuloides</name>
    <dbReference type="NCBI Taxonomy" id="3880"/>
    <lineage>
        <taxon>Eukaryota</taxon>
        <taxon>Viridiplantae</taxon>
        <taxon>Streptophyta</taxon>
        <taxon>Embryophyta</taxon>
        <taxon>Tracheophyta</taxon>
        <taxon>Spermatophyta</taxon>
        <taxon>Magnoliopsida</taxon>
        <taxon>eudicotyledons</taxon>
        <taxon>Gunneridae</taxon>
        <taxon>Pentapetalae</taxon>
        <taxon>rosids</taxon>
        <taxon>fabids</taxon>
        <taxon>Fabales</taxon>
        <taxon>Fabaceae</taxon>
        <taxon>Papilionoideae</taxon>
        <taxon>50 kb inversion clade</taxon>
        <taxon>NPAAA clade</taxon>
        <taxon>Hologalegina</taxon>
        <taxon>IRL clade</taxon>
        <taxon>Trifolieae</taxon>
        <taxon>Medicago</taxon>
    </lineage>
</organism>
<dbReference type="AlphaFoldDB" id="A0A396J6M0"/>
<comment type="caution">
    <text evidence="3">The sequence shown here is derived from an EMBL/GenBank/DDBJ whole genome shotgun (WGS) entry which is preliminary data.</text>
</comment>
<feature type="signal peptide" evidence="1">
    <location>
        <begin position="1"/>
        <end position="23"/>
    </location>
</feature>
<dbReference type="Proteomes" id="UP000265566">
    <property type="component" value="Chromosome 2"/>
</dbReference>